<dbReference type="PRINTS" id="PR00344">
    <property type="entry name" value="BCTRLSENSOR"/>
</dbReference>
<dbReference type="CDD" id="cd00082">
    <property type="entry name" value="HisKA"/>
    <property type="match status" value="1"/>
</dbReference>
<dbReference type="Pfam" id="PF00989">
    <property type="entry name" value="PAS"/>
    <property type="match status" value="1"/>
</dbReference>
<dbReference type="NCBIfam" id="TIGR00229">
    <property type="entry name" value="sensory_box"/>
    <property type="match status" value="2"/>
</dbReference>
<feature type="modified residue" description="Phosphohistidine" evidence="9">
    <location>
        <position position="1362"/>
    </location>
</feature>
<feature type="domain" description="Response regulatory" evidence="12">
    <location>
        <begin position="1146"/>
        <end position="1267"/>
    </location>
</feature>
<evidence type="ECO:0000259" key="12">
    <source>
        <dbReference type="PROSITE" id="PS50110"/>
    </source>
</evidence>
<dbReference type="Gene3D" id="3.30.450.350">
    <property type="entry name" value="CHASE domain"/>
    <property type="match status" value="1"/>
</dbReference>
<dbReference type="InterPro" id="IPR013655">
    <property type="entry name" value="PAS_fold_3"/>
</dbReference>
<evidence type="ECO:0000313" key="18">
    <source>
        <dbReference type="Proteomes" id="UP000633814"/>
    </source>
</evidence>
<keyword evidence="8" id="KW-0472">Membrane</keyword>
<dbReference type="EC" id="2.7.13.3" evidence="3"/>
<accession>A0ABS8C2D4</accession>
<dbReference type="PANTHER" id="PTHR45339">
    <property type="entry name" value="HYBRID SIGNAL TRANSDUCTION HISTIDINE KINASE J"/>
    <property type="match status" value="1"/>
</dbReference>
<evidence type="ECO:0000256" key="2">
    <source>
        <dbReference type="ARBA" id="ARBA00004370"/>
    </source>
</evidence>
<dbReference type="Proteomes" id="UP000633814">
    <property type="component" value="Unassembled WGS sequence"/>
</dbReference>
<dbReference type="InterPro" id="IPR013767">
    <property type="entry name" value="PAS_fold"/>
</dbReference>
<dbReference type="EMBL" id="JAEINI020000003">
    <property type="protein sequence ID" value="MCB5226476.1"/>
    <property type="molecule type" value="Genomic_DNA"/>
</dbReference>
<dbReference type="PROSITE" id="PS50109">
    <property type="entry name" value="HIS_KIN"/>
    <property type="match status" value="1"/>
</dbReference>
<evidence type="ECO:0000313" key="17">
    <source>
        <dbReference type="EMBL" id="MCB5226476.1"/>
    </source>
</evidence>
<feature type="domain" description="Histidine kinase" evidence="11">
    <location>
        <begin position="760"/>
        <end position="981"/>
    </location>
</feature>
<feature type="modified residue" description="4-aspartylphosphate" evidence="10">
    <location>
        <position position="1200"/>
    </location>
</feature>
<dbReference type="Gene3D" id="3.30.450.20">
    <property type="entry name" value="PAS domain"/>
    <property type="match status" value="3"/>
</dbReference>
<feature type="modified residue" description="4-aspartylphosphate" evidence="10">
    <location>
        <position position="1052"/>
    </location>
</feature>
<feature type="domain" description="PAS" evidence="13">
    <location>
        <begin position="319"/>
        <end position="390"/>
    </location>
</feature>
<dbReference type="InterPro" id="IPR000700">
    <property type="entry name" value="PAS-assoc_C"/>
</dbReference>
<evidence type="ECO:0000256" key="4">
    <source>
        <dbReference type="ARBA" id="ARBA00022553"/>
    </source>
</evidence>
<evidence type="ECO:0000259" key="15">
    <source>
        <dbReference type="PROSITE" id="PS50839"/>
    </source>
</evidence>
<evidence type="ECO:0000259" key="13">
    <source>
        <dbReference type="PROSITE" id="PS50112"/>
    </source>
</evidence>
<evidence type="ECO:0000256" key="8">
    <source>
        <dbReference type="ARBA" id="ARBA00023136"/>
    </source>
</evidence>
<dbReference type="Pfam" id="PF03924">
    <property type="entry name" value="CHASE"/>
    <property type="match status" value="1"/>
</dbReference>
<dbReference type="PANTHER" id="PTHR45339:SF3">
    <property type="entry name" value="HISTIDINE KINASE"/>
    <property type="match status" value="1"/>
</dbReference>
<keyword evidence="6" id="KW-1133">Transmembrane helix</keyword>
<proteinExistence type="predicted"/>
<evidence type="ECO:0000256" key="5">
    <source>
        <dbReference type="ARBA" id="ARBA00022692"/>
    </source>
</evidence>
<dbReference type="InterPro" id="IPR036890">
    <property type="entry name" value="HATPase_C_sf"/>
</dbReference>
<feature type="domain" description="PAC" evidence="14">
    <location>
        <begin position="553"/>
        <end position="605"/>
    </location>
</feature>
<feature type="domain" description="PAC" evidence="14">
    <location>
        <begin position="690"/>
        <end position="742"/>
    </location>
</feature>
<dbReference type="Gene3D" id="3.40.50.2300">
    <property type="match status" value="2"/>
</dbReference>
<dbReference type="SMART" id="SM00091">
    <property type="entry name" value="PAS"/>
    <property type="match status" value="3"/>
</dbReference>
<evidence type="ECO:0000256" key="1">
    <source>
        <dbReference type="ARBA" id="ARBA00000085"/>
    </source>
</evidence>
<dbReference type="SMART" id="SM00387">
    <property type="entry name" value="HATPase_c"/>
    <property type="match status" value="1"/>
</dbReference>
<dbReference type="InterPro" id="IPR005467">
    <property type="entry name" value="His_kinase_dom"/>
</dbReference>
<evidence type="ECO:0000256" key="7">
    <source>
        <dbReference type="ARBA" id="ARBA00023012"/>
    </source>
</evidence>
<dbReference type="Pfam" id="PF02518">
    <property type="entry name" value="HATPase_c"/>
    <property type="match status" value="1"/>
</dbReference>
<evidence type="ECO:0000256" key="10">
    <source>
        <dbReference type="PROSITE-ProRule" id="PRU00169"/>
    </source>
</evidence>
<dbReference type="CDD" id="cd00088">
    <property type="entry name" value="HPT"/>
    <property type="match status" value="1"/>
</dbReference>
<dbReference type="Pfam" id="PF00512">
    <property type="entry name" value="HisKA"/>
    <property type="match status" value="1"/>
</dbReference>
<dbReference type="Pfam" id="PF08447">
    <property type="entry name" value="PAS_3"/>
    <property type="match status" value="1"/>
</dbReference>
<dbReference type="PROSITE" id="PS50112">
    <property type="entry name" value="PAS"/>
    <property type="match status" value="2"/>
</dbReference>
<dbReference type="CDD" id="cd00130">
    <property type="entry name" value="PAS"/>
    <property type="match status" value="3"/>
</dbReference>
<keyword evidence="5" id="KW-0812">Transmembrane</keyword>
<dbReference type="PROSITE" id="PS50839">
    <property type="entry name" value="CHASE"/>
    <property type="match status" value="1"/>
</dbReference>
<dbReference type="InterPro" id="IPR003594">
    <property type="entry name" value="HATPase_dom"/>
</dbReference>
<dbReference type="RefSeq" id="WP_226750568.1">
    <property type="nucleotide sequence ID" value="NZ_JAEINI020000003.1"/>
</dbReference>
<comment type="subcellular location">
    <subcellularLocation>
        <location evidence="2">Membrane</location>
    </subcellularLocation>
</comment>
<feature type="domain" description="Response regulatory" evidence="12">
    <location>
        <begin position="998"/>
        <end position="1122"/>
    </location>
</feature>
<evidence type="ECO:0000256" key="6">
    <source>
        <dbReference type="ARBA" id="ARBA00022989"/>
    </source>
</evidence>
<dbReference type="PROSITE" id="PS50894">
    <property type="entry name" value="HPT"/>
    <property type="match status" value="1"/>
</dbReference>
<dbReference type="InterPro" id="IPR035965">
    <property type="entry name" value="PAS-like_dom_sf"/>
</dbReference>
<dbReference type="InterPro" id="IPR001610">
    <property type="entry name" value="PAC"/>
</dbReference>
<dbReference type="PROSITE" id="PS50113">
    <property type="entry name" value="PAC"/>
    <property type="match status" value="3"/>
</dbReference>
<dbReference type="SUPFAM" id="SSF47226">
    <property type="entry name" value="Histidine-containing phosphotransfer domain, HPT domain"/>
    <property type="match status" value="1"/>
</dbReference>
<dbReference type="PROSITE" id="PS50110">
    <property type="entry name" value="RESPONSE_REGULATORY"/>
    <property type="match status" value="2"/>
</dbReference>
<sequence>MSITLSYKVHQANQSRIQTAAKASLQQKAQDILTRIQLYQYGLRGARGALITIDEEKISRDLFLRYSQTRDVDSEFPGARGFGFIRRVPRQQEAAFLAAAQADDWPSFSIKELTPHIGERYVIQYIEPVDQNLAAIGLDIASEHNRYQAALSSMQSGEVRLTGPITLVQASGQPQQSFLIMMPIYRGAVTPITVAEREKLAFGWSYAALLMSEVLAEQELDNQKSILHLTDITDPAKPVLFFNNAINSSSGRYLSTETHQVYGRTWQFDYSVTPQFIAELRLPSPSQLGIIGSTLSFLLALLTSLININLTHKRLLQAEQAKLAAIVHSSADGIIGHTIDGNIISWNQGATAIFGFKADEAIGKTLSKLIVKPADIDADLAFFKRAAQGEYIPNVEVVRQHKNGKSIDVSITFSPVRSSEGRVIGVSKVVRDISKQKAAEAKIQQLNANLETQVEQRTADLAKVNLLFENVLSAASEFAIIATDTAGNIKLFNHGAERLLGYQASEVIGQTTPLLFHDQTEIASHATALSKIHNTHISGFQTLIYTSNLTGVDKSEWHYIRKDGQRFPITMVVTTMRNEQAQVVGYLCISTDITQQKQQQAALLSIQEQLLSKTEQLTLAYEVAQLGIWEWSISDDVLQWNDKMYQLYEQPITLREQGLNYAHWESRVHPEDRVFTLSKLHNAVAGIGEYTLTFRLILPSGKTRYIQAGAYVQRDEKGRAIRVIGVNSDITATHELEQYLRESKAAAEDANAAKSLFLANMSHEIRTPMNAILGMLQLMKTTELSMQQDDYTSNAQIAAESLLHLINDILDYSKIEAGKLELEQHPFNLDELMRELAVVLAHNLATKTVELLFDIDPELPQWIIGDKLRLQQILINLASNAIKFTHQGEVIIQLQQVHAQDRACRFRFSVIDTGIGISPAQQQRIFDGFTQAEASTTRQYGGSGLGLVISKNMVQMMGGELQLKSALGEGSHFWFDIDLALDTNRALAEATTFEKDTNILIIDDNPSALTLLSQAVSQHGAKVLTAASLTAAKAELTRCYDQQQNIQALLLDYPLPDLSELSILKQLNTSTDHALPPIIMLVTAKGRETLSTLPQDRQIPYAAMLTKPVTPKQLVELIASVLAGKQPALNTRVKPSKRTKQLKGLRLLLVEDNEINQFVAKELLQNEGAIVDIATGGLEGVNAVLQSSTPEQGYDAVLMDVQMPNIDGLEATRRIRADGRFSDLPIIAMTANVYAADQAACLQAGMNAHLTKPFDIDAVISTLLQYTGRSPAAPNRNNLNKLPISRHKRIVMENAISSAEADLPSQPRIIKTRANLLQRFADNEQFFQRVLQSFESNLAQQLIDLQQAITQQDWAQMLAIVHTLKGTSGTVGLTDLHQLLCQLEHNLKQTSVHAEDVATFTMLTSELEQQIRTAAANELSIIHQLFAE</sequence>
<dbReference type="InterPro" id="IPR008207">
    <property type="entry name" value="Sig_transdc_His_kin_Hpt_dom"/>
</dbReference>
<dbReference type="Gene3D" id="2.10.70.100">
    <property type="match status" value="1"/>
</dbReference>
<dbReference type="Pfam" id="PF13426">
    <property type="entry name" value="PAS_9"/>
    <property type="match status" value="1"/>
</dbReference>
<evidence type="ECO:0000259" key="16">
    <source>
        <dbReference type="PROSITE" id="PS50894"/>
    </source>
</evidence>
<dbReference type="SUPFAM" id="SSF55785">
    <property type="entry name" value="PYP-like sensor domain (PAS domain)"/>
    <property type="match status" value="3"/>
</dbReference>
<evidence type="ECO:0000256" key="3">
    <source>
        <dbReference type="ARBA" id="ARBA00012438"/>
    </source>
</evidence>
<dbReference type="SMART" id="SM00448">
    <property type="entry name" value="REC"/>
    <property type="match status" value="2"/>
</dbReference>
<dbReference type="InterPro" id="IPR001789">
    <property type="entry name" value="Sig_transdc_resp-reg_receiver"/>
</dbReference>
<dbReference type="InterPro" id="IPR036097">
    <property type="entry name" value="HisK_dim/P_sf"/>
</dbReference>
<feature type="domain" description="PAS" evidence="13">
    <location>
        <begin position="480"/>
        <end position="511"/>
    </location>
</feature>
<keyword evidence="18" id="KW-1185">Reference proteome</keyword>
<dbReference type="InterPro" id="IPR006189">
    <property type="entry name" value="CHASE_dom"/>
</dbReference>
<feature type="domain" description="HPt" evidence="16">
    <location>
        <begin position="1323"/>
        <end position="1425"/>
    </location>
</feature>
<dbReference type="InterPro" id="IPR011006">
    <property type="entry name" value="CheY-like_superfamily"/>
</dbReference>
<dbReference type="Gene3D" id="1.10.287.130">
    <property type="match status" value="1"/>
</dbReference>
<dbReference type="SMART" id="SM00388">
    <property type="entry name" value="HisKA"/>
    <property type="match status" value="1"/>
</dbReference>
<gene>
    <name evidence="17" type="ORF">JAO78_006575</name>
</gene>
<evidence type="ECO:0000259" key="14">
    <source>
        <dbReference type="PROSITE" id="PS50113"/>
    </source>
</evidence>
<dbReference type="SMART" id="SM00086">
    <property type="entry name" value="PAC"/>
    <property type="match status" value="3"/>
</dbReference>
<dbReference type="SUPFAM" id="SSF55874">
    <property type="entry name" value="ATPase domain of HSP90 chaperone/DNA topoisomerase II/histidine kinase"/>
    <property type="match status" value="1"/>
</dbReference>
<feature type="domain" description="CHASE" evidence="15">
    <location>
        <begin position="54"/>
        <end position="269"/>
    </location>
</feature>
<dbReference type="SMART" id="SM00073">
    <property type="entry name" value="HPT"/>
    <property type="match status" value="1"/>
</dbReference>
<dbReference type="InterPro" id="IPR042240">
    <property type="entry name" value="CHASE_sf"/>
</dbReference>
<keyword evidence="7" id="KW-0902">Two-component regulatory system</keyword>
<feature type="domain" description="PAC" evidence="14">
    <location>
        <begin position="393"/>
        <end position="445"/>
    </location>
</feature>
<dbReference type="InterPro" id="IPR003661">
    <property type="entry name" value="HisK_dim/P_dom"/>
</dbReference>
<dbReference type="Pfam" id="PF00072">
    <property type="entry name" value="Response_reg"/>
    <property type="match status" value="2"/>
</dbReference>
<dbReference type="InterPro" id="IPR004358">
    <property type="entry name" value="Sig_transdc_His_kin-like_C"/>
</dbReference>
<dbReference type="Gene3D" id="1.20.120.160">
    <property type="entry name" value="HPT domain"/>
    <property type="match status" value="1"/>
</dbReference>
<keyword evidence="4 10" id="KW-0597">Phosphoprotein</keyword>
<dbReference type="Gene3D" id="3.30.565.10">
    <property type="entry name" value="Histidine kinase-like ATPase, C-terminal domain"/>
    <property type="match status" value="1"/>
</dbReference>
<evidence type="ECO:0000259" key="11">
    <source>
        <dbReference type="PROSITE" id="PS50109"/>
    </source>
</evidence>
<name>A0ABS8C2D4_9ALTE</name>
<evidence type="ECO:0000256" key="9">
    <source>
        <dbReference type="PROSITE-ProRule" id="PRU00110"/>
    </source>
</evidence>
<dbReference type="InterPro" id="IPR036641">
    <property type="entry name" value="HPT_dom_sf"/>
</dbReference>
<dbReference type="InterPro" id="IPR000014">
    <property type="entry name" value="PAS"/>
</dbReference>
<comment type="caution">
    <text evidence="17">The sequence shown here is derived from an EMBL/GenBank/DDBJ whole genome shotgun (WGS) entry which is preliminary data.</text>
</comment>
<dbReference type="CDD" id="cd17546">
    <property type="entry name" value="REC_hyHK_CKI1_RcsC-like"/>
    <property type="match status" value="1"/>
</dbReference>
<dbReference type="SMART" id="SM01079">
    <property type="entry name" value="CHASE"/>
    <property type="match status" value="1"/>
</dbReference>
<organism evidence="17 18">
    <name type="scientific">Alishewanella maricola</name>
    <dbReference type="NCBI Taxonomy" id="2795740"/>
    <lineage>
        <taxon>Bacteria</taxon>
        <taxon>Pseudomonadati</taxon>
        <taxon>Pseudomonadota</taxon>
        <taxon>Gammaproteobacteria</taxon>
        <taxon>Alteromonadales</taxon>
        <taxon>Alteromonadaceae</taxon>
        <taxon>Alishewanella</taxon>
    </lineage>
</organism>
<dbReference type="Pfam" id="PF01627">
    <property type="entry name" value="Hpt"/>
    <property type="match status" value="1"/>
</dbReference>
<reference evidence="17 18" key="1">
    <citation type="submission" date="2021-10" db="EMBL/GenBank/DDBJ databases">
        <title>Alishewanella koreense sp. nov. isolated from seawater of southwestern coast in South Korea and the proposal for the reclassification of Rheinheimera perlucida and Rheinheimera tuosuensis as Arsukibacterium perlucida and Arsukibacterium tuosuensis.</title>
        <authorList>
            <person name="Kim K.H."/>
            <person name="Ruan W."/>
            <person name="Kim K.R."/>
            <person name="Baek J.H."/>
            <person name="Jeon C.O."/>
        </authorList>
    </citation>
    <scope>NUCLEOTIDE SEQUENCE [LARGE SCALE GENOMIC DNA]</scope>
    <source>
        <strain evidence="17 18">16-MA</strain>
    </source>
</reference>
<dbReference type="CDD" id="cd16922">
    <property type="entry name" value="HATPase_EvgS-ArcB-TorS-like"/>
    <property type="match status" value="1"/>
</dbReference>
<protein>
    <recommendedName>
        <fullName evidence="3">histidine kinase</fullName>
        <ecNumber evidence="3">2.7.13.3</ecNumber>
    </recommendedName>
</protein>
<dbReference type="SUPFAM" id="SSF52172">
    <property type="entry name" value="CheY-like"/>
    <property type="match status" value="2"/>
</dbReference>
<dbReference type="SUPFAM" id="SSF47384">
    <property type="entry name" value="Homodimeric domain of signal transducing histidine kinase"/>
    <property type="match status" value="1"/>
</dbReference>
<comment type="catalytic activity">
    <reaction evidence="1">
        <text>ATP + protein L-histidine = ADP + protein N-phospho-L-histidine.</text>
        <dbReference type="EC" id="2.7.13.3"/>
    </reaction>
</comment>